<evidence type="ECO:0000313" key="7">
    <source>
        <dbReference type="EMBL" id="QGV17967.1"/>
    </source>
</evidence>
<evidence type="ECO:0000259" key="6">
    <source>
        <dbReference type="PROSITE" id="PS51900"/>
    </source>
</evidence>
<dbReference type="InterPro" id="IPR044068">
    <property type="entry name" value="CB"/>
</dbReference>
<evidence type="ECO:0000256" key="1">
    <source>
        <dbReference type="ARBA" id="ARBA00008857"/>
    </source>
</evidence>
<feature type="domain" description="Core-binding (CB)" evidence="6">
    <location>
        <begin position="54"/>
        <end position="139"/>
    </location>
</feature>
<dbReference type="SUPFAM" id="SSF56349">
    <property type="entry name" value="DNA breaking-rejoining enzymes"/>
    <property type="match status" value="1"/>
</dbReference>
<dbReference type="Gene3D" id="1.10.150.130">
    <property type="match status" value="1"/>
</dbReference>
<organism evidence="7 8">
    <name type="scientific">Lacticaseibacillus paracasei subsp. paracasei</name>
    <dbReference type="NCBI Taxonomy" id="47714"/>
    <lineage>
        <taxon>Bacteria</taxon>
        <taxon>Bacillati</taxon>
        <taxon>Bacillota</taxon>
        <taxon>Bacilli</taxon>
        <taxon>Lactobacillales</taxon>
        <taxon>Lactobacillaceae</taxon>
        <taxon>Lacticaseibacillus</taxon>
    </lineage>
</organism>
<sequence length="350" mass="39844">MAVIVKRNNKFRALVSVSNLGEYKRLTKTFATYQEAKVWGLKLELQKSNGVDLMTRDTLLVDYFSYHLEFVKKAEVKESTYLAYKRQGEILRKLFPEIRIRDLNDVLIQTIINDYASKHALKTVQLLVTPLRSVLKYAYAHGLLVNDISSLIHAHGNVPKKRNRALSITELKKLRRYCFEHTQSEFAILVLLATDSGLRRGEILGLKPDDLSEEAGECDVQVNRSLSPFSDAVSLKTESSRRKVSITKRVYDLVKMIPVKADGYIFERDGFHQSMMLAPFLAKVGVSQTTFHGLRDTHASFLFSQNLDLAYISQRLGHSSLLTTQNYYITLMPEKKHAQNGRAMDLLAGL</sequence>
<dbReference type="Pfam" id="PF00589">
    <property type="entry name" value="Phage_integrase"/>
    <property type="match status" value="1"/>
</dbReference>
<reference evidence="7 8" key="1">
    <citation type="submission" date="2017-08" db="EMBL/GenBank/DDBJ databases">
        <title>Genome sequence, comparative genomics and functional analysis of the highly adhesive Lactobacillus paracasei Kobulty strain.</title>
        <authorList>
            <person name="Koryszewska-Baginska A."/>
            <person name="Grynberg M."/>
            <person name="Aleksandrzak-Piekarczyk T."/>
        </authorList>
    </citation>
    <scope>NUCLEOTIDE SEQUENCE [LARGE SCALE GENOMIC DNA]</scope>
    <source>
        <strain evidence="7 8">IBB3423</strain>
    </source>
</reference>
<dbReference type="CDD" id="cd01189">
    <property type="entry name" value="INT_ICEBs1_C_like"/>
    <property type="match status" value="1"/>
</dbReference>
<dbReference type="PROSITE" id="PS51900">
    <property type="entry name" value="CB"/>
    <property type="match status" value="1"/>
</dbReference>
<dbReference type="InterPro" id="IPR011010">
    <property type="entry name" value="DNA_brk_join_enz"/>
</dbReference>
<feature type="domain" description="Tyr recombinase" evidence="5">
    <location>
        <begin position="161"/>
        <end position="341"/>
    </location>
</feature>
<dbReference type="Proteomes" id="UP000423274">
    <property type="component" value="Chromosome"/>
</dbReference>
<gene>
    <name evidence="7" type="ORF">LCAKO_1442</name>
</gene>
<dbReference type="GO" id="GO:0003677">
    <property type="term" value="F:DNA binding"/>
    <property type="evidence" value="ECO:0007669"/>
    <property type="project" value="UniProtKB-UniRule"/>
</dbReference>
<dbReference type="PANTHER" id="PTHR30349:SF64">
    <property type="entry name" value="PROPHAGE INTEGRASE INTD-RELATED"/>
    <property type="match status" value="1"/>
</dbReference>
<dbReference type="Gene3D" id="1.10.443.10">
    <property type="entry name" value="Intergrase catalytic core"/>
    <property type="match status" value="1"/>
</dbReference>
<dbReference type="InterPro" id="IPR002104">
    <property type="entry name" value="Integrase_catalytic"/>
</dbReference>
<evidence type="ECO:0000259" key="5">
    <source>
        <dbReference type="PROSITE" id="PS51898"/>
    </source>
</evidence>
<dbReference type="PANTHER" id="PTHR30349">
    <property type="entry name" value="PHAGE INTEGRASE-RELATED"/>
    <property type="match status" value="1"/>
</dbReference>
<protein>
    <submittedName>
        <fullName evidence="7">Integrase</fullName>
    </submittedName>
</protein>
<comment type="similarity">
    <text evidence="1">Belongs to the 'phage' integrase family.</text>
</comment>
<dbReference type="InterPro" id="IPR013762">
    <property type="entry name" value="Integrase-like_cat_sf"/>
</dbReference>
<evidence type="ECO:0000256" key="3">
    <source>
        <dbReference type="ARBA" id="ARBA00023172"/>
    </source>
</evidence>
<keyword evidence="3" id="KW-0233">DNA recombination</keyword>
<proteinExistence type="inferred from homology"/>
<evidence type="ECO:0000256" key="4">
    <source>
        <dbReference type="PROSITE-ProRule" id="PRU01248"/>
    </source>
</evidence>
<dbReference type="InterPro" id="IPR050090">
    <property type="entry name" value="Tyrosine_recombinase_XerCD"/>
</dbReference>
<dbReference type="RefSeq" id="WP_156656910.1">
    <property type="nucleotide sequence ID" value="NZ_CP022954.1"/>
</dbReference>
<dbReference type="GO" id="GO:0015074">
    <property type="term" value="P:DNA integration"/>
    <property type="evidence" value="ECO:0007669"/>
    <property type="project" value="InterPro"/>
</dbReference>
<accession>A0AAP9HI43</accession>
<dbReference type="InterPro" id="IPR010998">
    <property type="entry name" value="Integrase_recombinase_N"/>
</dbReference>
<dbReference type="AlphaFoldDB" id="A0AAP9HI43"/>
<evidence type="ECO:0000256" key="2">
    <source>
        <dbReference type="ARBA" id="ARBA00023125"/>
    </source>
</evidence>
<evidence type="ECO:0000313" key="8">
    <source>
        <dbReference type="Proteomes" id="UP000423274"/>
    </source>
</evidence>
<dbReference type="GO" id="GO:0006310">
    <property type="term" value="P:DNA recombination"/>
    <property type="evidence" value="ECO:0007669"/>
    <property type="project" value="UniProtKB-KW"/>
</dbReference>
<dbReference type="EMBL" id="CP022954">
    <property type="protein sequence ID" value="QGV17967.1"/>
    <property type="molecule type" value="Genomic_DNA"/>
</dbReference>
<keyword evidence="2 4" id="KW-0238">DNA-binding</keyword>
<name>A0AAP9HI43_LACPA</name>
<dbReference type="PROSITE" id="PS51898">
    <property type="entry name" value="TYR_RECOMBINASE"/>
    <property type="match status" value="1"/>
</dbReference>